<evidence type="ECO:0000313" key="9">
    <source>
        <dbReference type="EMBL" id="MDT0268233.1"/>
    </source>
</evidence>
<dbReference type="CDD" id="cd15831">
    <property type="entry name" value="BTAD"/>
    <property type="match status" value="1"/>
</dbReference>
<keyword evidence="3" id="KW-0805">Transcription regulation</keyword>
<dbReference type="InterPro" id="IPR027417">
    <property type="entry name" value="P-loop_NTPase"/>
</dbReference>
<dbReference type="Gene3D" id="1.25.40.10">
    <property type="entry name" value="Tetratricopeptide repeat domain"/>
    <property type="match status" value="3"/>
</dbReference>
<keyword evidence="2" id="KW-0902">Two-component regulatory system</keyword>
<dbReference type="Pfam" id="PF13424">
    <property type="entry name" value="TPR_12"/>
    <property type="match status" value="2"/>
</dbReference>
<dbReference type="SMART" id="SM00028">
    <property type="entry name" value="TPR"/>
    <property type="match status" value="5"/>
</dbReference>
<dbReference type="InterPro" id="IPR051677">
    <property type="entry name" value="AfsR-DnrI-RedD_regulator"/>
</dbReference>
<dbReference type="PANTHER" id="PTHR35807">
    <property type="entry name" value="TRANSCRIPTIONAL REGULATOR REDD-RELATED"/>
    <property type="match status" value="1"/>
</dbReference>
<dbReference type="PROSITE" id="PS51755">
    <property type="entry name" value="OMPR_PHOB"/>
    <property type="match status" value="1"/>
</dbReference>
<organism evidence="9 10">
    <name type="scientific">Streptomyces chisholmiae</name>
    <dbReference type="NCBI Taxonomy" id="3075540"/>
    <lineage>
        <taxon>Bacteria</taxon>
        <taxon>Bacillati</taxon>
        <taxon>Actinomycetota</taxon>
        <taxon>Actinomycetes</taxon>
        <taxon>Kitasatosporales</taxon>
        <taxon>Streptomycetaceae</taxon>
        <taxon>Streptomyces</taxon>
    </lineage>
</organism>
<evidence type="ECO:0000256" key="1">
    <source>
        <dbReference type="ARBA" id="ARBA00005820"/>
    </source>
</evidence>
<keyword evidence="4 7" id="KW-0238">DNA-binding</keyword>
<reference evidence="10" key="1">
    <citation type="submission" date="2023-07" db="EMBL/GenBank/DDBJ databases">
        <title>30 novel species of actinomycetes from the DSMZ collection.</title>
        <authorList>
            <person name="Nouioui I."/>
        </authorList>
    </citation>
    <scope>NUCLEOTIDE SEQUENCE [LARGE SCALE GENOMIC DNA]</scope>
    <source>
        <strain evidence="10">DSM 44915</strain>
    </source>
</reference>
<gene>
    <name evidence="9" type="ORF">RM844_18270</name>
</gene>
<keyword evidence="10" id="KW-1185">Reference proteome</keyword>
<feature type="DNA-binding region" description="OmpR/PhoB-type" evidence="7">
    <location>
        <begin position="4"/>
        <end position="104"/>
    </location>
</feature>
<evidence type="ECO:0000313" key="10">
    <source>
        <dbReference type="Proteomes" id="UP001183410"/>
    </source>
</evidence>
<keyword evidence="5" id="KW-0804">Transcription</keyword>
<dbReference type="Pfam" id="PF00486">
    <property type="entry name" value="Trans_reg_C"/>
    <property type="match status" value="1"/>
</dbReference>
<dbReference type="InterPro" id="IPR001867">
    <property type="entry name" value="OmpR/PhoB-type_DNA-bd"/>
</dbReference>
<evidence type="ECO:0000259" key="8">
    <source>
        <dbReference type="PROSITE" id="PS51755"/>
    </source>
</evidence>
<dbReference type="SMART" id="SM01043">
    <property type="entry name" value="BTAD"/>
    <property type="match status" value="1"/>
</dbReference>
<dbReference type="EMBL" id="JAVREO010000010">
    <property type="protein sequence ID" value="MDT0268233.1"/>
    <property type="molecule type" value="Genomic_DNA"/>
</dbReference>
<dbReference type="RefSeq" id="WP_311668318.1">
    <property type="nucleotide sequence ID" value="NZ_JAVREO010000010.1"/>
</dbReference>
<dbReference type="Gene3D" id="1.10.10.10">
    <property type="entry name" value="Winged helix-like DNA-binding domain superfamily/Winged helix DNA-binding domain"/>
    <property type="match status" value="1"/>
</dbReference>
<dbReference type="InterPro" id="IPR011990">
    <property type="entry name" value="TPR-like_helical_dom_sf"/>
</dbReference>
<dbReference type="InterPro" id="IPR016032">
    <property type="entry name" value="Sig_transdc_resp-reg_C-effctor"/>
</dbReference>
<evidence type="ECO:0000256" key="3">
    <source>
        <dbReference type="ARBA" id="ARBA00023015"/>
    </source>
</evidence>
<evidence type="ECO:0000256" key="4">
    <source>
        <dbReference type="ARBA" id="ARBA00023125"/>
    </source>
</evidence>
<dbReference type="PRINTS" id="PR00364">
    <property type="entry name" value="DISEASERSIST"/>
</dbReference>
<dbReference type="SMART" id="SM00862">
    <property type="entry name" value="Trans_reg_C"/>
    <property type="match status" value="1"/>
</dbReference>
<comment type="similarity">
    <text evidence="1">Belongs to the AfsR/DnrI/RedD regulatory family.</text>
</comment>
<feature type="repeat" description="TPR" evidence="6">
    <location>
        <begin position="846"/>
        <end position="879"/>
    </location>
</feature>
<proteinExistence type="inferred from homology"/>
<dbReference type="Gene3D" id="3.40.50.300">
    <property type="entry name" value="P-loop containing nucleotide triphosphate hydrolases"/>
    <property type="match status" value="1"/>
</dbReference>
<sequence length="975" mass="104929">MAVGEGTTGGHPPALRFAVLGPVRAWHGDRRLPDGSPQQRALLAALLLRRGRAASMSELVDVLWDEPPQQAVAALRTYVSRLRKAFGPRASVLVSQSGGYALRLGPPDALDLDEVSRLVAAAEKAVGAGELTQAYELYGAAVELWDGEALAGLPGPEAEMQRNRLAEQLLGLREQRLDIGLQAGLHADSVAELTALSAAHPLRERLRELLMLALYRSGRQAEALAVYADARRLLTDELGVEPCAELAEMQQRILRADSTLTLPNTPDSPAKPSVRPAQLPAAVPDFTGRAGFVTELSDQLATAGGQVMAVSAVAGIGGVGKTTLAVQVAHAARDHFPDGQLYVDLQGAGATPADPAAVLAAFLRALGIPDDRVPDGLDERAALYRSLLAGRRVLTLLDNARDAAQVRDLLPGTPGCASLITSRLRMVDLAGAYLVDLDVMSPAEALTLFTRIVGEERVNSERQAAMAVVGACGFLPLAIRIAAARLAARRTWTVSTLARKLSDERRRLDELKVGDQAVKATFELGYGQLEAEQARAFRLLGLTEGPDISLTAAAALLDRDQETTEELLESLVDTSLLESAAPGRYRFHDLVRLFARACAERDEQPPTERAAALSRLLDYFLASCARVYALERPGDRLVDHLARTEHPGLTFPDLDSAVDWFFSEAESLLACVRQQDDPGSLRRAVDTLLTAQDLAESGAFSHQFDQVVRRMLTAAREADDDLAQGRLHALLAHGHSVDGHFDEADAESQQALLLGTAAGDPYAVSTALNDRAIIGIYRGDLEAAESYLNRAVEHFRADGNVPGEASALCNLARVHLETGRVDSAIELAGRCVDTYRSGARQPLRLANARYTLGIALTKARRHEAAMAEFDEALAVFHDSRQRLWEGVTHFRIAEVHLSAGRPAEAARHAEQALALGGIGGEWRRGTILLVLGQALDELRQTDRARACWLDALAILERVGAPETKLARNLLTPTSV</sequence>
<dbReference type="PANTHER" id="PTHR35807:SF1">
    <property type="entry name" value="TRANSCRIPTIONAL REGULATOR REDD"/>
    <property type="match status" value="1"/>
</dbReference>
<dbReference type="Pfam" id="PF03704">
    <property type="entry name" value="BTAD"/>
    <property type="match status" value="1"/>
</dbReference>
<comment type="caution">
    <text evidence="9">The sequence shown here is derived from an EMBL/GenBank/DDBJ whole genome shotgun (WGS) entry which is preliminary data.</text>
</comment>
<name>A0ABU2JTB5_9ACTN</name>
<dbReference type="InterPro" id="IPR036388">
    <property type="entry name" value="WH-like_DNA-bd_sf"/>
</dbReference>
<dbReference type="SUPFAM" id="SSF48452">
    <property type="entry name" value="TPR-like"/>
    <property type="match status" value="2"/>
</dbReference>
<dbReference type="SUPFAM" id="SSF46894">
    <property type="entry name" value="C-terminal effector domain of the bipartite response regulators"/>
    <property type="match status" value="1"/>
</dbReference>
<feature type="domain" description="OmpR/PhoB-type" evidence="8">
    <location>
        <begin position="4"/>
        <end position="104"/>
    </location>
</feature>
<evidence type="ECO:0000256" key="7">
    <source>
        <dbReference type="PROSITE-ProRule" id="PRU01091"/>
    </source>
</evidence>
<dbReference type="InterPro" id="IPR019734">
    <property type="entry name" value="TPR_rpt"/>
</dbReference>
<dbReference type="SUPFAM" id="SSF52540">
    <property type="entry name" value="P-loop containing nucleoside triphosphate hydrolases"/>
    <property type="match status" value="1"/>
</dbReference>
<evidence type="ECO:0000256" key="6">
    <source>
        <dbReference type="PROSITE-ProRule" id="PRU00339"/>
    </source>
</evidence>
<dbReference type="PROSITE" id="PS50005">
    <property type="entry name" value="TPR"/>
    <property type="match status" value="1"/>
</dbReference>
<evidence type="ECO:0000256" key="5">
    <source>
        <dbReference type="ARBA" id="ARBA00023163"/>
    </source>
</evidence>
<dbReference type="InterPro" id="IPR002182">
    <property type="entry name" value="NB-ARC"/>
</dbReference>
<dbReference type="Pfam" id="PF00931">
    <property type="entry name" value="NB-ARC"/>
    <property type="match status" value="1"/>
</dbReference>
<keyword evidence="6" id="KW-0802">TPR repeat</keyword>
<dbReference type="Proteomes" id="UP001183410">
    <property type="component" value="Unassembled WGS sequence"/>
</dbReference>
<accession>A0ABU2JTB5</accession>
<dbReference type="InterPro" id="IPR005158">
    <property type="entry name" value="BTAD"/>
</dbReference>
<evidence type="ECO:0000256" key="2">
    <source>
        <dbReference type="ARBA" id="ARBA00023012"/>
    </source>
</evidence>
<protein>
    <submittedName>
        <fullName evidence="9">BTAD domain-containing putative transcriptional regulator</fullName>
    </submittedName>
</protein>